<evidence type="ECO:0008006" key="3">
    <source>
        <dbReference type="Google" id="ProtNLM"/>
    </source>
</evidence>
<comment type="caution">
    <text evidence="1">The sequence shown here is derived from an EMBL/GenBank/DDBJ whole genome shotgun (WGS) entry which is preliminary data.</text>
</comment>
<name>A0ABS9K600_9RHOO</name>
<evidence type="ECO:0000313" key="1">
    <source>
        <dbReference type="EMBL" id="MCG2578599.1"/>
    </source>
</evidence>
<evidence type="ECO:0000313" key="2">
    <source>
        <dbReference type="Proteomes" id="UP001165384"/>
    </source>
</evidence>
<gene>
    <name evidence="1" type="ORF">LZ012_16500</name>
</gene>
<protein>
    <recommendedName>
        <fullName evidence="3">Flagellin</fullName>
    </recommendedName>
</protein>
<dbReference type="RefSeq" id="WP_275711976.1">
    <property type="nucleotide sequence ID" value="NZ_JAKLTN010000003.1"/>
</dbReference>
<dbReference type="EMBL" id="JAKLTN010000003">
    <property type="protein sequence ID" value="MCG2578599.1"/>
    <property type="molecule type" value="Genomic_DNA"/>
</dbReference>
<keyword evidence="2" id="KW-1185">Reference proteome</keyword>
<proteinExistence type="predicted"/>
<reference evidence="1" key="1">
    <citation type="submission" date="2022-01" db="EMBL/GenBank/DDBJ databases">
        <authorList>
            <person name="Jo J.-H."/>
            <person name="Im W.-T."/>
        </authorList>
    </citation>
    <scope>NUCLEOTIDE SEQUENCE</scope>
    <source>
        <strain evidence="1">XY25</strain>
    </source>
</reference>
<dbReference type="Proteomes" id="UP001165384">
    <property type="component" value="Unassembled WGS sequence"/>
</dbReference>
<sequence>MNSLALPQPALGLFGQSSSVLSLSATSQLLSAASFFQDQVTALRPGASASGIGQNFGNDEASLAAEAQFLVDAVNGVQQNLSGNGILASSGQATAFVQELARIGEGSFDNGESSLTRLSQLGITAQTSAFGTSTLSIDLDTLKSAFAADPAGAFSLLDQAAQALGEAAGSTVAQAQGSVDTLGVIAGLSVFQQSFGDSGLLANSAGGLDFAGLLLLDSLQSVGSGGASPLQNLVAINQFNLVSSLI</sequence>
<accession>A0ABS9K600</accession>
<organism evidence="1 2">
    <name type="scientific">Dechloromonas hankyongensis</name>
    <dbReference type="NCBI Taxonomy" id="2908002"/>
    <lineage>
        <taxon>Bacteria</taxon>
        <taxon>Pseudomonadati</taxon>
        <taxon>Pseudomonadota</taxon>
        <taxon>Betaproteobacteria</taxon>
        <taxon>Rhodocyclales</taxon>
        <taxon>Azonexaceae</taxon>
        <taxon>Dechloromonas</taxon>
    </lineage>
</organism>